<dbReference type="EMBL" id="PUGF01000002">
    <property type="protein sequence ID" value="PRC94784.1"/>
    <property type="molecule type" value="Genomic_DNA"/>
</dbReference>
<feature type="region of interest" description="Disordered" evidence="1">
    <location>
        <begin position="31"/>
        <end position="50"/>
    </location>
</feature>
<evidence type="ECO:0008006" key="4">
    <source>
        <dbReference type="Google" id="ProtNLM"/>
    </source>
</evidence>
<comment type="caution">
    <text evidence="2">The sequence shown here is derived from an EMBL/GenBank/DDBJ whole genome shotgun (WGS) entry which is preliminary data.</text>
</comment>
<proteinExistence type="predicted"/>
<dbReference type="RefSeq" id="WP_165794900.1">
    <property type="nucleotide sequence ID" value="NZ_PUGF01000002.1"/>
</dbReference>
<dbReference type="PROSITE" id="PS51257">
    <property type="entry name" value="PROKAR_LIPOPROTEIN"/>
    <property type="match status" value="1"/>
</dbReference>
<keyword evidence="3" id="KW-1185">Reference proteome</keyword>
<name>A0A2S9H477_9BURK</name>
<gene>
    <name evidence="2" type="ORF">S2091_0787</name>
</gene>
<evidence type="ECO:0000313" key="2">
    <source>
        <dbReference type="EMBL" id="PRC94784.1"/>
    </source>
</evidence>
<evidence type="ECO:0000256" key="1">
    <source>
        <dbReference type="SAM" id="MobiDB-lite"/>
    </source>
</evidence>
<evidence type="ECO:0000313" key="3">
    <source>
        <dbReference type="Proteomes" id="UP000237839"/>
    </source>
</evidence>
<dbReference type="Proteomes" id="UP000237839">
    <property type="component" value="Unassembled WGS sequence"/>
</dbReference>
<organism evidence="2 3">
    <name type="scientific">Solimicrobium silvestre</name>
    <dbReference type="NCBI Taxonomy" id="2099400"/>
    <lineage>
        <taxon>Bacteria</taxon>
        <taxon>Pseudomonadati</taxon>
        <taxon>Pseudomonadota</taxon>
        <taxon>Betaproteobacteria</taxon>
        <taxon>Burkholderiales</taxon>
        <taxon>Oxalobacteraceae</taxon>
        <taxon>Solimicrobium</taxon>
    </lineage>
</organism>
<protein>
    <recommendedName>
        <fullName evidence="4">Prokaryotic membrane lipoprotein lipid attachment site</fullName>
    </recommendedName>
</protein>
<reference evidence="2 3" key="1">
    <citation type="submission" date="2018-02" db="EMBL/GenBank/DDBJ databases">
        <title>Solimicrobium silvestre gen. nov., sp. nov., isolated from alpine forest soil.</title>
        <authorList>
            <person name="Margesin R."/>
            <person name="Albuquerque L."/>
            <person name="Zhang D.-C."/>
            <person name="Froufe H.J.C."/>
            <person name="Severino R."/>
            <person name="Roxo I."/>
            <person name="Egas C."/>
            <person name="Da Costa M.S."/>
        </authorList>
    </citation>
    <scope>NUCLEOTIDE SEQUENCE [LARGE SCALE GENOMIC DNA]</scope>
    <source>
        <strain evidence="2 3">S20-91</strain>
    </source>
</reference>
<sequence length="50" mass="4891">MINFKKKLAPRSLIYLSSAVLLVILSACGGGHGGGGAPVGPGSTMAGTSF</sequence>
<accession>A0A2S9H477</accession>
<dbReference type="AlphaFoldDB" id="A0A2S9H477"/>